<dbReference type="GO" id="GO:0006882">
    <property type="term" value="P:intracellular zinc ion homeostasis"/>
    <property type="evidence" value="ECO:0007669"/>
    <property type="project" value="TreeGrafter"/>
</dbReference>
<dbReference type="GO" id="GO:0005385">
    <property type="term" value="F:zinc ion transmembrane transporter activity"/>
    <property type="evidence" value="ECO:0007669"/>
    <property type="project" value="TreeGrafter"/>
</dbReference>
<feature type="transmembrane region" description="Helical" evidence="6">
    <location>
        <begin position="291"/>
        <end position="309"/>
    </location>
</feature>
<dbReference type="KEGG" id="olu:OSTLU_18031"/>
<dbReference type="Gramene" id="ABO99520">
    <property type="protein sequence ID" value="ABO99520"/>
    <property type="gene ID" value="OSTLU_18031"/>
</dbReference>
<dbReference type="eggNOG" id="KOG2693">
    <property type="taxonomic scope" value="Eukaryota"/>
</dbReference>
<keyword evidence="4 6" id="KW-0472">Membrane</keyword>
<accession>A4S785</accession>
<dbReference type="RefSeq" id="XP_001421227.1">
    <property type="nucleotide sequence ID" value="XM_001421190.1"/>
</dbReference>
<name>A4S785_OSTLU</name>
<evidence type="ECO:0000256" key="3">
    <source>
        <dbReference type="ARBA" id="ARBA00022989"/>
    </source>
</evidence>
<evidence type="ECO:0000256" key="6">
    <source>
        <dbReference type="SAM" id="Phobius"/>
    </source>
</evidence>
<feature type="transmembrane region" description="Helical" evidence="6">
    <location>
        <begin position="52"/>
        <end position="72"/>
    </location>
</feature>
<evidence type="ECO:0000256" key="2">
    <source>
        <dbReference type="ARBA" id="ARBA00022692"/>
    </source>
</evidence>
<keyword evidence="7" id="KW-0732">Signal</keyword>
<dbReference type="Pfam" id="PF02535">
    <property type="entry name" value="Zip"/>
    <property type="match status" value="1"/>
</dbReference>
<evidence type="ECO:0000256" key="1">
    <source>
        <dbReference type="ARBA" id="ARBA00004141"/>
    </source>
</evidence>
<dbReference type="HOGENOM" id="CLU_829996_0_0_1"/>
<evidence type="ECO:0000256" key="4">
    <source>
        <dbReference type="ARBA" id="ARBA00023136"/>
    </source>
</evidence>
<keyword evidence="2 6" id="KW-0812">Transmembrane</keyword>
<feature type="transmembrane region" description="Helical" evidence="6">
    <location>
        <begin position="247"/>
        <end position="271"/>
    </location>
</feature>
<dbReference type="EMBL" id="CP000594">
    <property type="protein sequence ID" value="ABO99520.1"/>
    <property type="molecule type" value="Genomic_DNA"/>
</dbReference>
<evidence type="ECO:0000313" key="8">
    <source>
        <dbReference type="EMBL" id="ABO99520.1"/>
    </source>
</evidence>
<evidence type="ECO:0000256" key="7">
    <source>
        <dbReference type="SAM" id="SignalP"/>
    </source>
</evidence>
<gene>
    <name evidence="8" type="ORF">OSTLU_18031</name>
</gene>
<sequence length="336" mass="34806">MSRRAATAVTLAVTLASLVRARAPRTARRGGDEGDARAAGAWTVGDAARATLASACVSLASLVGCALMAIGARADALAWLSDAAIGAMLGDALGCQLPSALEAATRARGRDGAGVAACATTCGVLAFHQLEVIVRAVKARNDGKVGTTRRRRTPSESRSRSRSRGASGRARERRAAAREIAASGWLNLFADAAHNFTDGVVIAIAFARRGATRGYAAAWTTLAHELPQELGDYGILRRSGFTDVEALWFNFLSALVAVGATALTFLVLAALDAASASASSFARRLALDVPYLVEAFCAGGFLTVAFTALREDDSGSAFARVRVFVAAVLVARRGAH</sequence>
<dbReference type="GeneID" id="5005345"/>
<dbReference type="GO" id="GO:0016020">
    <property type="term" value="C:membrane"/>
    <property type="evidence" value="ECO:0007669"/>
    <property type="project" value="UniProtKB-SubCell"/>
</dbReference>
<protein>
    <submittedName>
        <fullName evidence="8">ZIP family transporter: zinc ion</fullName>
    </submittedName>
</protein>
<dbReference type="PANTHER" id="PTHR16950">
    <property type="entry name" value="ZINC TRANSPORTER SLC39A7 HISTIDINE-RICH MEMBRANE PROTEIN KE4"/>
    <property type="match status" value="1"/>
</dbReference>
<evidence type="ECO:0000256" key="5">
    <source>
        <dbReference type="SAM" id="MobiDB-lite"/>
    </source>
</evidence>
<feature type="chain" id="PRO_5002671914" evidence="7">
    <location>
        <begin position="22"/>
        <end position="336"/>
    </location>
</feature>
<dbReference type="InterPro" id="IPR003689">
    <property type="entry name" value="ZIP"/>
</dbReference>
<keyword evidence="9" id="KW-1185">Reference proteome</keyword>
<reference evidence="8 9" key="1">
    <citation type="journal article" date="2007" name="Proc. Natl. Acad. Sci. U.S.A.">
        <title>The tiny eukaryote Ostreococcus provides genomic insights into the paradox of plankton speciation.</title>
        <authorList>
            <person name="Palenik B."/>
            <person name="Grimwood J."/>
            <person name="Aerts A."/>
            <person name="Rouze P."/>
            <person name="Salamov A."/>
            <person name="Putnam N."/>
            <person name="Dupont C."/>
            <person name="Jorgensen R."/>
            <person name="Derelle E."/>
            <person name="Rombauts S."/>
            <person name="Zhou K."/>
            <person name="Otillar R."/>
            <person name="Merchant S.S."/>
            <person name="Podell S."/>
            <person name="Gaasterland T."/>
            <person name="Napoli C."/>
            <person name="Gendler K."/>
            <person name="Manuell A."/>
            <person name="Tai V."/>
            <person name="Vallon O."/>
            <person name="Piganeau G."/>
            <person name="Jancek S."/>
            <person name="Heijde M."/>
            <person name="Jabbari K."/>
            <person name="Bowler C."/>
            <person name="Lohr M."/>
            <person name="Robbens S."/>
            <person name="Werner G."/>
            <person name="Dubchak I."/>
            <person name="Pazour G.J."/>
            <person name="Ren Q."/>
            <person name="Paulsen I."/>
            <person name="Delwiche C."/>
            <person name="Schmutz J."/>
            <person name="Rokhsar D."/>
            <person name="Van de Peer Y."/>
            <person name="Moreau H."/>
            <person name="Grigoriev I.V."/>
        </authorList>
    </citation>
    <scope>NUCLEOTIDE SEQUENCE [LARGE SCALE GENOMIC DNA]</scope>
    <source>
        <strain evidence="8 9">CCE9901</strain>
    </source>
</reference>
<dbReference type="OrthoDB" id="200954at2759"/>
<comment type="subcellular location">
    <subcellularLocation>
        <location evidence="1">Membrane</location>
        <topology evidence="1">Multi-pass membrane protein</topology>
    </subcellularLocation>
</comment>
<proteinExistence type="predicted"/>
<dbReference type="AlphaFoldDB" id="A4S785"/>
<organism evidence="8 9">
    <name type="scientific">Ostreococcus lucimarinus (strain CCE9901)</name>
    <dbReference type="NCBI Taxonomy" id="436017"/>
    <lineage>
        <taxon>Eukaryota</taxon>
        <taxon>Viridiplantae</taxon>
        <taxon>Chlorophyta</taxon>
        <taxon>Mamiellophyceae</taxon>
        <taxon>Mamiellales</taxon>
        <taxon>Bathycoccaceae</taxon>
        <taxon>Ostreococcus</taxon>
    </lineage>
</organism>
<feature type="signal peptide" evidence="7">
    <location>
        <begin position="1"/>
        <end position="21"/>
    </location>
</feature>
<dbReference type="Proteomes" id="UP000001568">
    <property type="component" value="Chromosome 14"/>
</dbReference>
<dbReference type="PANTHER" id="PTHR16950:SF16">
    <property type="entry name" value="ZINC TRANSPORTER ZIP13"/>
    <property type="match status" value="1"/>
</dbReference>
<feature type="region of interest" description="Disordered" evidence="5">
    <location>
        <begin position="143"/>
        <end position="172"/>
    </location>
</feature>
<keyword evidence="3 6" id="KW-1133">Transmembrane helix</keyword>
<evidence type="ECO:0000313" key="9">
    <source>
        <dbReference type="Proteomes" id="UP000001568"/>
    </source>
</evidence>